<feature type="domain" description="Beta/gamma crystallin 'Greek key'" evidence="6">
    <location>
        <begin position="1"/>
        <end position="38"/>
    </location>
</feature>
<dbReference type="Gene3D" id="2.60.20.10">
    <property type="entry name" value="Crystallins"/>
    <property type="match status" value="2"/>
</dbReference>
<dbReference type="PRINTS" id="PR01367">
    <property type="entry name" value="BGCRYSTALLIN"/>
</dbReference>
<feature type="domain" description="Beta/gamma crystallin 'Greek key'" evidence="6">
    <location>
        <begin position="39"/>
        <end position="81"/>
    </location>
</feature>
<dbReference type="PANTHER" id="PTHR11818:SF119">
    <property type="entry name" value="GAMMA-CRYSTALLIN D"/>
    <property type="match status" value="1"/>
</dbReference>
<keyword evidence="4" id="KW-0677">Repeat</keyword>
<dbReference type="PROSITE" id="PS50915">
    <property type="entry name" value="CRYSTALLIN_BETA_GAMMA"/>
    <property type="match status" value="3"/>
</dbReference>
<feature type="region of interest" description="Disordered" evidence="5">
    <location>
        <begin position="1"/>
        <end position="21"/>
    </location>
</feature>
<evidence type="ECO:0000259" key="6">
    <source>
        <dbReference type="PROSITE" id="PS50915"/>
    </source>
</evidence>
<dbReference type="AlphaFoldDB" id="A0A7K9M6Y9"/>
<dbReference type="InterPro" id="IPR001064">
    <property type="entry name" value="Beta/gamma_crystallin"/>
</dbReference>
<evidence type="ECO:0000256" key="5">
    <source>
        <dbReference type="SAM" id="MobiDB-lite"/>
    </source>
</evidence>
<feature type="compositionally biased region" description="Basic and acidic residues" evidence="5">
    <location>
        <begin position="1"/>
        <end position="11"/>
    </location>
</feature>
<name>A0A7K9M6Y9_OCETE</name>
<dbReference type="PANTHER" id="PTHR11818">
    <property type="entry name" value="BETA/GAMMA CRYSTALLIN"/>
    <property type="match status" value="1"/>
</dbReference>
<evidence type="ECO:0000256" key="1">
    <source>
        <dbReference type="ARBA" id="ARBA00003689"/>
    </source>
</evidence>
<dbReference type="GO" id="GO:0007601">
    <property type="term" value="P:visual perception"/>
    <property type="evidence" value="ECO:0007669"/>
    <property type="project" value="TreeGrafter"/>
</dbReference>
<dbReference type="InterPro" id="IPR050252">
    <property type="entry name" value="Beta/Gamma-Crystallin"/>
</dbReference>
<organism evidence="7 8">
    <name type="scientific">Oceanodroma tethys</name>
    <name type="common">Wedge-rumped storm-petrel</name>
    <name type="synonym">Hydrobates tethys</name>
    <dbReference type="NCBI Taxonomy" id="79633"/>
    <lineage>
        <taxon>Eukaryota</taxon>
        <taxon>Metazoa</taxon>
        <taxon>Chordata</taxon>
        <taxon>Craniata</taxon>
        <taxon>Vertebrata</taxon>
        <taxon>Euteleostomi</taxon>
        <taxon>Archelosauria</taxon>
        <taxon>Archosauria</taxon>
        <taxon>Dinosauria</taxon>
        <taxon>Saurischia</taxon>
        <taxon>Theropoda</taxon>
        <taxon>Coelurosauria</taxon>
        <taxon>Aves</taxon>
        <taxon>Neognathae</taxon>
        <taxon>Neoaves</taxon>
        <taxon>Aequornithes</taxon>
        <taxon>Procellariiformes</taxon>
        <taxon>Hydrobatidae</taxon>
        <taxon>Oceanodroma</taxon>
    </lineage>
</organism>
<evidence type="ECO:0000256" key="3">
    <source>
        <dbReference type="ARBA" id="ARBA00022613"/>
    </source>
</evidence>
<dbReference type="FunFam" id="2.60.20.10:FF:000001">
    <property type="entry name" value="Crystallin gamma S"/>
    <property type="match status" value="1"/>
</dbReference>
<feature type="compositionally biased region" description="Polar residues" evidence="5">
    <location>
        <begin position="12"/>
        <end position="21"/>
    </location>
</feature>
<gene>
    <name evidence="7" type="primary">Crygb</name>
    <name evidence="7" type="ORF">HYDTET_R06214</name>
</gene>
<comment type="function">
    <text evidence="1">Crystallins are the dominant structural components of the vertebrate eye lens.</text>
</comment>
<dbReference type="GO" id="GO:0002088">
    <property type="term" value="P:lens development in camera-type eye"/>
    <property type="evidence" value="ECO:0007669"/>
    <property type="project" value="TreeGrafter"/>
</dbReference>
<dbReference type="FunFam" id="2.60.20.10:FF:000003">
    <property type="entry name" value="Crystallin gamma S"/>
    <property type="match status" value="1"/>
</dbReference>
<proteinExistence type="inferred from homology"/>
<dbReference type="GO" id="GO:0005212">
    <property type="term" value="F:structural constituent of eye lens"/>
    <property type="evidence" value="ECO:0007669"/>
    <property type="project" value="UniProtKB-KW"/>
</dbReference>
<dbReference type="SUPFAM" id="SSF49695">
    <property type="entry name" value="gamma-Crystallin-like"/>
    <property type="match status" value="1"/>
</dbReference>
<evidence type="ECO:0000256" key="2">
    <source>
        <dbReference type="ARBA" id="ARBA00009646"/>
    </source>
</evidence>
<keyword evidence="3" id="KW-0273">Eye lens protein</keyword>
<feature type="domain" description="Beta/gamma crystallin 'Greek key'" evidence="6">
    <location>
        <begin position="129"/>
        <end position="168"/>
    </location>
</feature>
<evidence type="ECO:0000313" key="7">
    <source>
        <dbReference type="EMBL" id="NXH70008.1"/>
    </source>
</evidence>
<reference evidence="7 8" key="1">
    <citation type="submission" date="2019-09" db="EMBL/GenBank/DDBJ databases">
        <title>Bird 10,000 Genomes (B10K) Project - Family phase.</title>
        <authorList>
            <person name="Zhang G."/>
        </authorList>
    </citation>
    <scope>NUCLEOTIDE SEQUENCE [LARGE SCALE GENOMIC DNA]</scope>
    <source>
        <strain evidence="7">B10K-DU-001-32</strain>
        <tissue evidence="7">Muscle</tissue>
    </source>
</reference>
<feature type="non-terminal residue" evidence="7">
    <location>
        <position position="168"/>
    </location>
</feature>
<evidence type="ECO:0000313" key="8">
    <source>
        <dbReference type="Proteomes" id="UP000527232"/>
    </source>
</evidence>
<dbReference type="EMBL" id="VWZR01006304">
    <property type="protein sequence ID" value="NXH70008.1"/>
    <property type="molecule type" value="Genomic_DNA"/>
</dbReference>
<dbReference type="SMART" id="SM00247">
    <property type="entry name" value="XTALbg"/>
    <property type="match status" value="2"/>
</dbReference>
<protein>
    <submittedName>
        <fullName evidence="7">CRGB protein</fullName>
    </submittedName>
</protein>
<keyword evidence="8" id="KW-1185">Reference proteome</keyword>
<comment type="caution">
    <text evidence="7">The sequence shown here is derived from an EMBL/GenBank/DDBJ whole genome shotgun (WGS) entry which is preliminary data.</text>
</comment>
<dbReference type="Pfam" id="PF00030">
    <property type="entry name" value="Crystall"/>
    <property type="match status" value="2"/>
</dbReference>
<evidence type="ECO:0000256" key="4">
    <source>
        <dbReference type="ARBA" id="ARBA00022737"/>
    </source>
</evidence>
<accession>A0A7K9M6Y9</accession>
<dbReference type="InterPro" id="IPR011024">
    <property type="entry name" value="G_crystallin-like"/>
</dbReference>
<sequence length="168" mass="19999">QVTFFEDRDFEGSSSEATTDQPDLRAHLNRCNSIKVETGCWMIYECPNYVGHQYFLRKGEYPDYQHWMGFNDSIRSCCIITAPQEHSRLPIYERNDFRGRMLEFMDMNCPSLQDDFHYRDIQSCNVLEGSWVFYEQPHFRGQQYLLRPGEYRRLTDWGAMTAKVGSFQ</sequence>
<dbReference type="OrthoDB" id="8407241at2759"/>
<comment type="similarity">
    <text evidence="2">Belongs to the beta/gamma-crystallin family.</text>
</comment>
<dbReference type="Proteomes" id="UP000527232">
    <property type="component" value="Unassembled WGS sequence"/>
</dbReference>
<feature type="non-terminal residue" evidence="7">
    <location>
        <position position="1"/>
    </location>
</feature>